<dbReference type="InterPro" id="IPR051049">
    <property type="entry name" value="Dienelactone_hydrolase-like"/>
</dbReference>
<dbReference type="PANTHER" id="PTHR46623">
    <property type="entry name" value="CARBOXYMETHYLENEBUTENOLIDASE-RELATED"/>
    <property type="match status" value="1"/>
</dbReference>
<proteinExistence type="predicted"/>
<protein>
    <submittedName>
        <fullName evidence="2">Dienelactone hydrolase family protein</fullName>
    </submittedName>
</protein>
<dbReference type="SUPFAM" id="SSF53474">
    <property type="entry name" value="alpha/beta-Hydrolases"/>
    <property type="match status" value="1"/>
</dbReference>
<accession>A0A7H0HCN7</accession>
<dbReference type="KEGG" id="amon:H9L24_14750"/>
<dbReference type="Pfam" id="PF01738">
    <property type="entry name" value="DLH"/>
    <property type="match status" value="1"/>
</dbReference>
<dbReference type="InterPro" id="IPR029058">
    <property type="entry name" value="AB_hydrolase_fold"/>
</dbReference>
<dbReference type="GO" id="GO:0016787">
    <property type="term" value="F:hydrolase activity"/>
    <property type="evidence" value="ECO:0007669"/>
    <property type="project" value="UniProtKB-KW"/>
</dbReference>
<name>A0A7H0HCN7_9BURK</name>
<sequence length="229" mass="23789">MGSFVDLAPTGGAAVRAWVAVPEGPVRGGVVVLQEIFGVNAHIRAVADRLAARGYAAVAPDLFARLQPGVDLGYSAHDVEQGRALKARAEALPEPGLLPDVQVAVAEAARLGGGPVGLVGFCWGGLMAWRAACALDGVAAAACYYGGGMTVGAEAARVPRCPVIAHFGRRDAHIPLDGVQAFARAHPEVGVHVYEADHGFNCDQRGSYDEAAAMAARDRTLAFFDRHLA</sequence>
<dbReference type="Gene3D" id="3.40.50.1820">
    <property type="entry name" value="alpha/beta hydrolase"/>
    <property type="match status" value="1"/>
</dbReference>
<feature type="domain" description="Dienelactone hydrolase" evidence="1">
    <location>
        <begin position="16"/>
        <end position="227"/>
    </location>
</feature>
<dbReference type="InterPro" id="IPR002925">
    <property type="entry name" value="Dienelactn_hydro"/>
</dbReference>
<dbReference type="Proteomes" id="UP000516057">
    <property type="component" value="Chromosome"/>
</dbReference>
<keyword evidence="2" id="KW-0378">Hydrolase</keyword>
<keyword evidence="3" id="KW-1185">Reference proteome</keyword>
<evidence type="ECO:0000259" key="1">
    <source>
        <dbReference type="Pfam" id="PF01738"/>
    </source>
</evidence>
<dbReference type="RefSeq" id="WP_187735291.1">
    <property type="nucleotide sequence ID" value="NZ_CP060790.1"/>
</dbReference>
<dbReference type="EMBL" id="CP060790">
    <property type="protein sequence ID" value="QNP58303.1"/>
    <property type="molecule type" value="Genomic_DNA"/>
</dbReference>
<organism evidence="2 3">
    <name type="scientific">Paenacidovorax monticola</name>
    <dbReference type="NCBI Taxonomy" id="1926868"/>
    <lineage>
        <taxon>Bacteria</taxon>
        <taxon>Pseudomonadati</taxon>
        <taxon>Pseudomonadota</taxon>
        <taxon>Betaproteobacteria</taxon>
        <taxon>Burkholderiales</taxon>
        <taxon>Comamonadaceae</taxon>
        <taxon>Paenacidovorax</taxon>
    </lineage>
</organism>
<reference evidence="2 3" key="1">
    <citation type="submission" date="2020-08" db="EMBL/GenBank/DDBJ databases">
        <title>Genome sequence of Acidovorax monticola KACC 19171T.</title>
        <authorList>
            <person name="Hyun D.-W."/>
            <person name="Bae J.-W."/>
        </authorList>
    </citation>
    <scope>NUCLEOTIDE SEQUENCE [LARGE SCALE GENOMIC DNA]</scope>
    <source>
        <strain evidence="2 3">KACC 19171</strain>
    </source>
</reference>
<dbReference type="AlphaFoldDB" id="A0A7H0HCN7"/>
<evidence type="ECO:0000313" key="2">
    <source>
        <dbReference type="EMBL" id="QNP58303.1"/>
    </source>
</evidence>
<evidence type="ECO:0000313" key="3">
    <source>
        <dbReference type="Proteomes" id="UP000516057"/>
    </source>
</evidence>
<gene>
    <name evidence="2" type="ORF">H9L24_14750</name>
</gene>
<dbReference type="PANTHER" id="PTHR46623:SF6">
    <property type="entry name" value="ALPHA_BETA-HYDROLASES SUPERFAMILY PROTEIN"/>
    <property type="match status" value="1"/>
</dbReference>